<organism evidence="1 2">
    <name type="scientific">Blastomyces silverae</name>
    <dbReference type="NCBI Taxonomy" id="2060906"/>
    <lineage>
        <taxon>Eukaryota</taxon>
        <taxon>Fungi</taxon>
        <taxon>Dikarya</taxon>
        <taxon>Ascomycota</taxon>
        <taxon>Pezizomycotina</taxon>
        <taxon>Eurotiomycetes</taxon>
        <taxon>Eurotiomycetidae</taxon>
        <taxon>Onygenales</taxon>
        <taxon>Ajellomycetaceae</taxon>
        <taxon>Blastomyces</taxon>
    </lineage>
</organism>
<name>A0A0H1BG17_9EURO</name>
<evidence type="ECO:0000313" key="2">
    <source>
        <dbReference type="Proteomes" id="UP000053573"/>
    </source>
</evidence>
<keyword evidence="2" id="KW-1185">Reference proteome</keyword>
<comment type="caution">
    <text evidence="1">The sequence shown here is derived from an EMBL/GenBank/DDBJ whole genome shotgun (WGS) entry which is preliminary data.</text>
</comment>
<gene>
    <name evidence="1" type="ORF">EMPG_16430</name>
</gene>
<dbReference type="Proteomes" id="UP000053573">
    <property type="component" value="Unassembled WGS sequence"/>
</dbReference>
<proteinExistence type="predicted"/>
<accession>A0A0H1BG17</accession>
<protein>
    <submittedName>
        <fullName evidence="1">Uncharacterized protein</fullName>
    </submittedName>
</protein>
<evidence type="ECO:0000313" key="1">
    <source>
        <dbReference type="EMBL" id="KLJ08141.1"/>
    </source>
</evidence>
<reference evidence="2" key="1">
    <citation type="journal article" date="2015" name="PLoS Genet.">
        <title>The dynamic genome and transcriptome of the human fungal pathogen Blastomyces and close relative Emmonsia.</title>
        <authorList>
            <person name="Munoz J.F."/>
            <person name="Gauthier G.M."/>
            <person name="Desjardins C.A."/>
            <person name="Gallo J.E."/>
            <person name="Holder J."/>
            <person name="Sullivan T.D."/>
            <person name="Marty A.J."/>
            <person name="Carmen J.C."/>
            <person name="Chen Z."/>
            <person name="Ding L."/>
            <person name="Gujja S."/>
            <person name="Magrini V."/>
            <person name="Misas E."/>
            <person name="Mitreva M."/>
            <person name="Priest M."/>
            <person name="Saif S."/>
            <person name="Whiston E.A."/>
            <person name="Young S."/>
            <person name="Zeng Q."/>
            <person name="Goldman W.E."/>
            <person name="Mardis E.R."/>
            <person name="Taylor J.W."/>
            <person name="McEwen J.G."/>
            <person name="Clay O.K."/>
            <person name="Klein B.S."/>
            <person name="Cuomo C.A."/>
        </authorList>
    </citation>
    <scope>NUCLEOTIDE SEQUENCE [LARGE SCALE GENOMIC DNA]</scope>
    <source>
        <strain evidence="2">UAMH 139</strain>
    </source>
</reference>
<dbReference type="AlphaFoldDB" id="A0A0H1BG17"/>
<sequence>MVACSSFPCNYIFISQSGLSQLQGANHFQSTKLAPSTHSLLGGFFGLLQVRKQTPLTVSGVNNFFCVTASVWGKSAFRNLDCFPWPLSSSGGPQANKFCLNRTLHSFPPRKPQNIPIFLLSPPT</sequence>
<dbReference type="EMBL" id="LDEV01002659">
    <property type="protein sequence ID" value="KLJ08141.1"/>
    <property type="molecule type" value="Genomic_DNA"/>
</dbReference>